<dbReference type="EMBL" id="CM000882">
    <property type="protein sequence ID" value="KQJ93792.1"/>
    <property type="molecule type" value="Genomic_DNA"/>
</dbReference>
<evidence type="ECO:0000256" key="1">
    <source>
        <dbReference type="SAM" id="MobiDB-lite"/>
    </source>
</evidence>
<name>A0A0Q3J6S6_BRADI</name>
<keyword evidence="4" id="KW-1185">Reference proteome</keyword>
<protein>
    <submittedName>
        <fullName evidence="2 3">Uncharacterized protein</fullName>
    </submittedName>
</protein>
<feature type="compositionally biased region" description="Low complexity" evidence="1">
    <location>
        <begin position="139"/>
        <end position="150"/>
    </location>
</feature>
<proteinExistence type="predicted"/>
<reference evidence="2" key="2">
    <citation type="submission" date="2017-06" db="EMBL/GenBank/DDBJ databases">
        <title>WGS assembly of Brachypodium distachyon.</title>
        <authorList>
            <consortium name="The International Brachypodium Initiative"/>
            <person name="Lucas S."/>
            <person name="Harmon-Smith M."/>
            <person name="Lail K."/>
            <person name="Tice H."/>
            <person name="Grimwood J."/>
            <person name="Bruce D."/>
            <person name="Barry K."/>
            <person name="Shu S."/>
            <person name="Lindquist E."/>
            <person name="Wang M."/>
            <person name="Pitluck S."/>
            <person name="Vogel J.P."/>
            <person name="Garvin D.F."/>
            <person name="Mockler T.C."/>
            <person name="Schmutz J."/>
            <person name="Rokhsar D."/>
            <person name="Bevan M.W."/>
        </authorList>
    </citation>
    <scope>NUCLEOTIDE SEQUENCE</scope>
    <source>
        <strain evidence="2">Bd21</strain>
    </source>
</reference>
<dbReference type="EnsemblPlants" id="KQJ93792">
    <property type="protein sequence ID" value="KQJ93792"/>
    <property type="gene ID" value="BRADI_3g06745v3"/>
</dbReference>
<accession>A0A0Q3J6S6</accession>
<dbReference type="AlphaFoldDB" id="A0A0Q3J6S6"/>
<gene>
    <name evidence="2" type="ORF">BRADI_3g06745v3</name>
</gene>
<organism evidence="2">
    <name type="scientific">Brachypodium distachyon</name>
    <name type="common">Purple false brome</name>
    <name type="synonym">Trachynia distachya</name>
    <dbReference type="NCBI Taxonomy" id="15368"/>
    <lineage>
        <taxon>Eukaryota</taxon>
        <taxon>Viridiplantae</taxon>
        <taxon>Streptophyta</taxon>
        <taxon>Embryophyta</taxon>
        <taxon>Tracheophyta</taxon>
        <taxon>Spermatophyta</taxon>
        <taxon>Magnoliopsida</taxon>
        <taxon>Liliopsida</taxon>
        <taxon>Poales</taxon>
        <taxon>Poaceae</taxon>
        <taxon>BOP clade</taxon>
        <taxon>Pooideae</taxon>
        <taxon>Stipodae</taxon>
        <taxon>Brachypodieae</taxon>
        <taxon>Brachypodium</taxon>
    </lineage>
</organism>
<dbReference type="Proteomes" id="UP000008810">
    <property type="component" value="Chromosome 3"/>
</dbReference>
<feature type="compositionally biased region" description="Low complexity" evidence="1">
    <location>
        <begin position="67"/>
        <end position="89"/>
    </location>
</feature>
<feature type="compositionally biased region" description="Gly residues" evidence="1">
    <location>
        <begin position="1"/>
        <end position="13"/>
    </location>
</feature>
<evidence type="ECO:0000313" key="2">
    <source>
        <dbReference type="EMBL" id="KQJ93792.1"/>
    </source>
</evidence>
<sequence>MIVGWIGGVGGASGVVTSERESQPVSFPDPTRSTPSLSASPARGLPPHAAAASSRLPGVPPPPPCSPRAAAAYGSPRAASALAGASAWSPRAAIHTLRPRRRPRRCMPSPRPDLCHRLPPLARSGPPPTTPSEPRRASPRAALAAAGARALTRKENISSGTS</sequence>
<dbReference type="InParanoid" id="A0A0Q3J6S6"/>
<evidence type="ECO:0000313" key="4">
    <source>
        <dbReference type="Proteomes" id="UP000008810"/>
    </source>
</evidence>
<reference evidence="2 3" key="1">
    <citation type="journal article" date="2010" name="Nature">
        <title>Genome sequencing and analysis of the model grass Brachypodium distachyon.</title>
        <authorList>
            <consortium name="International Brachypodium Initiative"/>
        </authorList>
    </citation>
    <scope>NUCLEOTIDE SEQUENCE [LARGE SCALE GENOMIC DNA]</scope>
    <source>
        <strain evidence="2 3">Bd21</strain>
    </source>
</reference>
<dbReference type="Gramene" id="KQJ93792">
    <property type="protein sequence ID" value="KQJ93792"/>
    <property type="gene ID" value="BRADI_3g06745v3"/>
</dbReference>
<feature type="region of interest" description="Disordered" evidence="1">
    <location>
        <begin position="1"/>
        <end position="162"/>
    </location>
</feature>
<evidence type="ECO:0000313" key="3">
    <source>
        <dbReference type="EnsemblPlants" id="KQJ93792"/>
    </source>
</evidence>
<reference evidence="3" key="3">
    <citation type="submission" date="2018-08" db="UniProtKB">
        <authorList>
            <consortium name="EnsemblPlants"/>
        </authorList>
    </citation>
    <scope>IDENTIFICATION</scope>
    <source>
        <strain evidence="3">cv. Bd21</strain>
    </source>
</reference>